<dbReference type="SUPFAM" id="SSF53067">
    <property type="entry name" value="Actin-like ATPase domain"/>
    <property type="match status" value="1"/>
</dbReference>
<dbReference type="InterPro" id="IPR009377">
    <property type="entry name" value="EutA"/>
</dbReference>
<proteinExistence type="predicted"/>
<protein>
    <submittedName>
        <fullName evidence="1">Ethanolamine utilisation protein EutA</fullName>
    </submittedName>
</protein>
<dbReference type="Pfam" id="PF06277">
    <property type="entry name" value="EutA"/>
    <property type="match status" value="1"/>
</dbReference>
<dbReference type="AlphaFoldDB" id="A0A375I090"/>
<evidence type="ECO:0000313" key="2">
    <source>
        <dbReference type="Proteomes" id="UP000265962"/>
    </source>
</evidence>
<accession>A0A375I090</accession>
<dbReference type="PIRSF" id="PIRSF012293">
    <property type="entry name" value="EutA"/>
    <property type="match status" value="1"/>
</dbReference>
<gene>
    <name evidence="1" type="ORF">PROPJV5_0441</name>
</gene>
<reference evidence="2" key="1">
    <citation type="submission" date="2018-02" db="EMBL/GenBank/DDBJ databases">
        <authorList>
            <person name="Hornung B."/>
        </authorList>
    </citation>
    <scope>NUCLEOTIDE SEQUENCE [LARGE SCALE GENOMIC DNA]</scope>
</reference>
<name>A0A375I090_9ACTN</name>
<dbReference type="InterPro" id="IPR043129">
    <property type="entry name" value="ATPase_NBD"/>
</dbReference>
<organism evidence="1 2">
    <name type="scientific">Propionibacterium ruminifibrarum</name>
    <dbReference type="NCBI Taxonomy" id="1962131"/>
    <lineage>
        <taxon>Bacteria</taxon>
        <taxon>Bacillati</taxon>
        <taxon>Actinomycetota</taxon>
        <taxon>Actinomycetes</taxon>
        <taxon>Propionibacteriales</taxon>
        <taxon>Propionibacteriaceae</taxon>
        <taxon>Propionibacterium</taxon>
    </lineage>
</organism>
<evidence type="ECO:0000313" key="1">
    <source>
        <dbReference type="EMBL" id="SPF67487.1"/>
    </source>
</evidence>
<dbReference type="RefSeq" id="WP_119714715.1">
    <property type="nucleotide sequence ID" value="NZ_OMOH01000002.1"/>
</dbReference>
<keyword evidence="2" id="KW-1185">Reference proteome</keyword>
<dbReference type="OrthoDB" id="1542at2"/>
<sequence length="491" mass="51817">MQHPDDLVSIGIDVGTTTTQVVLSRLTITRRGRAGAIPRLDVGAREVLYQSEPVITPLNSPEEIDVDALLGLVRAEIARSGISPERIETGAVIITGESARKHNSEAILRGLADVAGDFVVTVAGPNLESQIAGRGSGACDWSASHYCAVVNVDIGGGSANAAVFSAGNHVSSSAAMVGGRQVLLDPESGVLVHLAPSGRIIADALHLDDLVEGSRPSLHSLRKLTDTMAEVIVDLMTGDTTPLGNSLALSPPMDLPDHVAAYFLSGGVGSLYYANHPAESLTDIARYGDVGPLLAKSLRENLRLQRLPVREPAQTLRATVLGAASQHVALSGSTIWTDRTILPLRSLPVIEPHLTDSVSSLADASQVENALTAAVHRWSGQDPDIPWAVSLDLPAGLDYAEMTAVAQGCAAFAARLIKPGLPLVLVIEHDFAQVIGQTINISDPDLPVIVVDQVDLSEGDFIDIGEPMFDDRVVPVSVKTLVFYTEQDEKS</sequence>
<dbReference type="Proteomes" id="UP000265962">
    <property type="component" value="Unassembled WGS sequence"/>
</dbReference>
<dbReference type="EMBL" id="OMOH01000002">
    <property type="protein sequence ID" value="SPF67487.1"/>
    <property type="molecule type" value="Genomic_DNA"/>
</dbReference>